<organism evidence="1 2">
    <name type="scientific">Candidatus Mesenet longicola</name>
    <dbReference type="NCBI Taxonomy" id="1892558"/>
    <lineage>
        <taxon>Bacteria</taxon>
        <taxon>Pseudomonadati</taxon>
        <taxon>Pseudomonadota</taxon>
        <taxon>Alphaproteobacteria</taxon>
        <taxon>Rickettsiales</taxon>
        <taxon>Anaplasmataceae</taxon>
        <taxon>Candidatus Mesenet</taxon>
    </lineage>
</organism>
<keyword evidence="2" id="KW-1185">Reference proteome</keyword>
<evidence type="ECO:0000313" key="1">
    <source>
        <dbReference type="EMBL" id="GHM59891.1"/>
    </source>
</evidence>
<protein>
    <submittedName>
        <fullName evidence="1">Uncharacterized protein</fullName>
    </submittedName>
</protein>
<dbReference type="EMBL" id="BNGU01000044">
    <property type="protein sequence ID" value="GHM59891.1"/>
    <property type="molecule type" value="Genomic_DNA"/>
</dbReference>
<gene>
    <name evidence="1" type="ORF">sL5_08840</name>
</gene>
<proteinExistence type="predicted"/>
<name>A0A8J3HX50_9RICK</name>
<reference evidence="1 2" key="1">
    <citation type="journal article" date="2021" name="Microb. Ecol.">
        <title>Candidatus Mesenet longicola: Novel Endosymbionts of Brontispa longissima that Induce Cytoplasmic Incompatibility.</title>
        <authorList>
            <person name="Takano S."/>
            <person name="Gotoh Y."/>
            <person name="Hayashi T."/>
        </authorList>
    </citation>
    <scope>NUCLEOTIDE SEQUENCE [LARGE SCALE GENOMIC DNA]</scope>
    <source>
        <strain evidence="1">L5</strain>
    </source>
</reference>
<accession>A0A8J3HX50</accession>
<dbReference type="AlphaFoldDB" id="A0A8J3HX50"/>
<comment type="caution">
    <text evidence="1">The sequence shown here is derived from an EMBL/GenBank/DDBJ whole genome shotgun (WGS) entry which is preliminary data.</text>
</comment>
<dbReference type="Proteomes" id="UP000637906">
    <property type="component" value="Unassembled WGS sequence"/>
</dbReference>
<sequence>MLKTIFNLIKLDDKSIRFSKEKQFIKTVTKDVSSAYQQKSFILVSFNMIANHINKTFTIDKILIKEKPNLKLEQIRIVEKEKEITR</sequence>
<evidence type="ECO:0000313" key="2">
    <source>
        <dbReference type="Proteomes" id="UP000637906"/>
    </source>
</evidence>